<reference evidence="1 2" key="1">
    <citation type="submission" date="2018-09" db="EMBL/GenBank/DDBJ databases">
        <title>YIM PH21274 draft genome.</title>
        <authorList>
            <person name="Miao C."/>
        </authorList>
    </citation>
    <scope>NUCLEOTIDE SEQUENCE [LARGE SCALE GENOMIC DNA]</scope>
    <source>
        <strain evidence="1 2">YIM PH 21724</strain>
    </source>
</reference>
<name>A0A3A4KZD2_9NOCA</name>
<comment type="caution">
    <text evidence="1">The sequence shown here is derived from an EMBL/GenBank/DDBJ whole genome shotgun (WGS) entry which is preliminary data.</text>
</comment>
<accession>A0A3A4KZD2</accession>
<organism evidence="1 2">
    <name type="scientific">Nocardia panacis</name>
    <dbReference type="NCBI Taxonomy" id="2340916"/>
    <lineage>
        <taxon>Bacteria</taxon>
        <taxon>Bacillati</taxon>
        <taxon>Actinomycetota</taxon>
        <taxon>Actinomycetes</taxon>
        <taxon>Mycobacteriales</taxon>
        <taxon>Nocardiaceae</taxon>
        <taxon>Nocardia</taxon>
    </lineage>
</organism>
<keyword evidence="2" id="KW-1185">Reference proteome</keyword>
<evidence type="ECO:0000313" key="2">
    <source>
        <dbReference type="Proteomes" id="UP000266677"/>
    </source>
</evidence>
<protein>
    <submittedName>
        <fullName evidence="1">Uncharacterized protein</fullName>
    </submittedName>
</protein>
<proteinExistence type="predicted"/>
<gene>
    <name evidence="1" type="ORF">D5S18_03000</name>
</gene>
<dbReference type="RefSeq" id="WP_120037720.1">
    <property type="nucleotide sequence ID" value="NZ_QZFU01000010.1"/>
</dbReference>
<sequence>MGTGEAKTVGPNRLVITHELYVPPGFGCKPFDRVRGFGWQFEVFDWPQDFGTGPFAFTPGLVVHLRRVEG</sequence>
<dbReference type="AlphaFoldDB" id="A0A3A4KZD2"/>
<evidence type="ECO:0000313" key="1">
    <source>
        <dbReference type="EMBL" id="RJO79314.1"/>
    </source>
</evidence>
<dbReference type="EMBL" id="QZFU01000010">
    <property type="protein sequence ID" value="RJO79314.1"/>
    <property type="molecule type" value="Genomic_DNA"/>
</dbReference>
<dbReference type="Proteomes" id="UP000266677">
    <property type="component" value="Unassembled WGS sequence"/>
</dbReference>
<dbReference type="OrthoDB" id="5194065at2"/>